<reference evidence="7" key="1">
    <citation type="journal article" date="2020" name="mSystems">
        <title>Genome- and Community-Level Interaction Insights into Carbon Utilization and Element Cycling Functions of Hydrothermarchaeota in Hydrothermal Sediment.</title>
        <authorList>
            <person name="Zhou Z."/>
            <person name="Liu Y."/>
            <person name="Xu W."/>
            <person name="Pan J."/>
            <person name="Luo Z.H."/>
            <person name="Li M."/>
        </authorList>
    </citation>
    <scope>NUCLEOTIDE SEQUENCE [LARGE SCALE GENOMIC DNA]</scope>
    <source>
        <strain evidence="7">SpSt-1217</strain>
    </source>
</reference>
<dbReference type="InterPro" id="IPR000212">
    <property type="entry name" value="DNA_helicase_UvrD/REP"/>
</dbReference>
<dbReference type="GO" id="GO:0043138">
    <property type="term" value="F:3'-5' DNA helicase activity"/>
    <property type="evidence" value="ECO:0007669"/>
    <property type="project" value="TreeGrafter"/>
</dbReference>
<accession>A0A831LX45</accession>
<keyword evidence="1 5" id="KW-0547">Nucleotide-binding</keyword>
<dbReference type="GO" id="GO:0005524">
    <property type="term" value="F:ATP binding"/>
    <property type="evidence" value="ECO:0007669"/>
    <property type="project" value="UniProtKB-UniRule"/>
</dbReference>
<organism evidence="7">
    <name type="scientific">Mariniphaga anaerophila</name>
    <dbReference type="NCBI Taxonomy" id="1484053"/>
    <lineage>
        <taxon>Bacteria</taxon>
        <taxon>Pseudomonadati</taxon>
        <taxon>Bacteroidota</taxon>
        <taxon>Bacteroidia</taxon>
        <taxon>Marinilabiliales</taxon>
        <taxon>Prolixibacteraceae</taxon>
        <taxon>Mariniphaga</taxon>
    </lineage>
</organism>
<gene>
    <name evidence="7" type="ORF">ENN90_11080</name>
</gene>
<evidence type="ECO:0000256" key="2">
    <source>
        <dbReference type="ARBA" id="ARBA00022801"/>
    </source>
</evidence>
<dbReference type="AlphaFoldDB" id="A0A831LX45"/>
<dbReference type="PANTHER" id="PTHR11070">
    <property type="entry name" value="UVRD / RECB / PCRA DNA HELICASE FAMILY MEMBER"/>
    <property type="match status" value="1"/>
</dbReference>
<dbReference type="InterPro" id="IPR027417">
    <property type="entry name" value="P-loop_NTPase"/>
</dbReference>
<evidence type="ECO:0000256" key="3">
    <source>
        <dbReference type="ARBA" id="ARBA00022806"/>
    </source>
</evidence>
<feature type="domain" description="UvrD-like helicase ATP-binding" evidence="6">
    <location>
        <begin position="201"/>
        <end position="531"/>
    </location>
</feature>
<name>A0A831LX45_9BACT</name>
<keyword evidence="3 5" id="KW-0347">Helicase</keyword>
<feature type="binding site" evidence="5">
    <location>
        <begin position="222"/>
        <end position="229"/>
    </location>
    <ligand>
        <name>ATP</name>
        <dbReference type="ChEBI" id="CHEBI:30616"/>
    </ligand>
</feature>
<dbReference type="InterPro" id="IPR027785">
    <property type="entry name" value="UvrD-like_helicase_C"/>
</dbReference>
<dbReference type="Pfam" id="PF00580">
    <property type="entry name" value="UvrD-helicase"/>
    <property type="match status" value="1"/>
</dbReference>
<evidence type="ECO:0000259" key="6">
    <source>
        <dbReference type="PROSITE" id="PS51198"/>
    </source>
</evidence>
<dbReference type="PANTHER" id="PTHR11070:SF17">
    <property type="entry name" value="DNA HELICASE IV"/>
    <property type="match status" value="1"/>
</dbReference>
<evidence type="ECO:0000256" key="1">
    <source>
        <dbReference type="ARBA" id="ARBA00022741"/>
    </source>
</evidence>
<dbReference type="PROSITE" id="PS51198">
    <property type="entry name" value="UVRD_HELICASE_ATP_BIND"/>
    <property type="match status" value="1"/>
</dbReference>
<comment type="caution">
    <text evidence="7">The sequence shown here is derived from an EMBL/GenBank/DDBJ whole genome shotgun (WGS) entry which is preliminary data.</text>
</comment>
<keyword evidence="2 5" id="KW-0378">Hydrolase</keyword>
<keyword evidence="4 5" id="KW-0067">ATP-binding</keyword>
<dbReference type="Proteomes" id="UP000886047">
    <property type="component" value="Unassembled WGS sequence"/>
</dbReference>
<sequence length="692" mass="80274">MFNKTEKEEKAYLKNLLKKVDGAIRFINERIQSQSDEVKYLNTHLQEYKTDMDHLEKNAMREAITNTAALGDHSVDKKKRLVRMLNVPYFGRIDFTEKGKGNPAPIYVGVHNFRDDEKNKNLVYDWRAPISSMFYDFELGKAFYEISELKKEGTIELKRQYRIRKGEMEYMLDSDITIQDDVLQKELNQATSGKMKNIVATIQREQNAIIRNEEARHLIIQGVAGSGKTSIALHRIAFMLYRFKETISSNDILIISPNKVFASYISNVLPELGEETVEETSLEEIADELFEYQIKFQSFFDQVSELLEKTDEKLIERIRFKSSNELLKKIDEYLLYLENEGFKPEDVMVGRKPVPAWFIKESFQKHHRKPILNRFNEVVRDIVNNVFVHYRYEVMGKERTQLHTTIRKMFPSANLRMLYKGFYTWLERPDLLKIRKGSTFEYSDVYPLLYLKMKLEGLKPFLSVKHLVIDEMQDYSAVQYKVLSTLFPCKKTILGDINQSVNPFSSSGLETIEAVFPDATSMTMLKSYRSTYEITQFTKRIRQNLNIEAIERHGEKPAVFAFKKETDELSHLKFLINQFLNSGYNSLGIICKTQPQADSLYHGLKDDFDLNLLNAASVAFGSGIVITTAHLAKGLEFDNVIVPYTNAKNYFTEPDRQMLYVACTRAMHKLSLTHTGAKSAFLEEKTVNPENN</sequence>
<evidence type="ECO:0000313" key="7">
    <source>
        <dbReference type="EMBL" id="HDR52141.1"/>
    </source>
</evidence>
<protein>
    <submittedName>
        <fullName evidence="7">Helicase</fullName>
    </submittedName>
</protein>
<dbReference type="Pfam" id="PF13538">
    <property type="entry name" value="UvrD_C_2"/>
    <property type="match status" value="1"/>
</dbReference>
<evidence type="ECO:0000256" key="4">
    <source>
        <dbReference type="ARBA" id="ARBA00022840"/>
    </source>
</evidence>
<evidence type="ECO:0000256" key="5">
    <source>
        <dbReference type="PROSITE-ProRule" id="PRU00560"/>
    </source>
</evidence>
<dbReference type="GO" id="GO:0003677">
    <property type="term" value="F:DNA binding"/>
    <property type="evidence" value="ECO:0007669"/>
    <property type="project" value="InterPro"/>
</dbReference>
<dbReference type="GO" id="GO:0005829">
    <property type="term" value="C:cytosol"/>
    <property type="evidence" value="ECO:0007669"/>
    <property type="project" value="TreeGrafter"/>
</dbReference>
<dbReference type="Gene3D" id="3.40.50.300">
    <property type="entry name" value="P-loop containing nucleotide triphosphate hydrolases"/>
    <property type="match status" value="3"/>
</dbReference>
<dbReference type="GO" id="GO:0000725">
    <property type="term" value="P:recombinational repair"/>
    <property type="evidence" value="ECO:0007669"/>
    <property type="project" value="TreeGrafter"/>
</dbReference>
<dbReference type="SUPFAM" id="SSF52540">
    <property type="entry name" value="P-loop containing nucleoside triphosphate hydrolases"/>
    <property type="match status" value="1"/>
</dbReference>
<dbReference type="InterPro" id="IPR014016">
    <property type="entry name" value="UvrD-like_ATP-bd"/>
</dbReference>
<dbReference type="EMBL" id="DSDK01000608">
    <property type="protein sequence ID" value="HDR52141.1"/>
    <property type="molecule type" value="Genomic_DNA"/>
</dbReference>
<dbReference type="GO" id="GO:0016787">
    <property type="term" value="F:hydrolase activity"/>
    <property type="evidence" value="ECO:0007669"/>
    <property type="project" value="UniProtKB-UniRule"/>
</dbReference>
<proteinExistence type="predicted"/>